<evidence type="ECO:0000313" key="12">
    <source>
        <dbReference type="EMBL" id="LAC26809.1"/>
    </source>
</evidence>
<protein>
    <recommendedName>
        <fullName evidence="8">Large ribosomal subunit protein uL18</fullName>
    </recommendedName>
    <alternativeName>
        <fullName evidence="9">60S ribosomal protein L5</fullName>
    </alternativeName>
</protein>
<dbReference type="PANTHER" id="PTHR23410:SF12">
    <property type="entry name" value="LARGE RIBOSOMAL SUBUNIT PROTEIN UL18"/>
    <property type="match status" value="1"/>
</dbReference>
<dbReference type="EMBL" id="IACT01007695">
    <property type="protein sequence ID" value="LAC26809.1"/>
    <property type="molecule type" value="mRNA"/>
</dbReference>
<keyword evidence="4" id="KW-0963">Cytoplasm</keyword>
<proteinExistence type="evidence at transcript level"/>
<keyword evidence="7" id="KW-0687">Ribonucleoprotein</keyword>
<feature type="region of interest" description="Disordered" evidence="10">
    <location>
        <begin position="314"/>
        <end position="337"/>
    </location>
</feature>
<dbReference type="GO" id="GO:0008097">
    <property type="term" value="F:5S rRNA binding"/>
    <property type="evidence" value="ECO:0007669"/>
    <property type="project" value="InterPro"/>
</dbReference>
<comment type="similarity">
    <text evidence="3">Belongs to the universal ribosomal protein uL18 family.</text>
</comment>
<keyword evidence="6 12" id="KW-0689">Ribosomal protein</keyword>
<dbReference type="GO" id="GO:0022625">
    <property type="term" value="C:cytosolic large ribosomal subunit"/>
    <property type="evidence" value="ECO:0007669"/>
    <property type="project" value="TreeGrafter"/>
</dbReference>
<feature type="compositionally biased region" description="Basic and acidic residues" evidence="10">
    <location>
        <begin position="314"/>
        <end position="327"/>
    </location>
</feature>
<evidence type="ECO:0000256" key="9">
    <source>
        <dbReference type="ARBA" id="ARBA00035352"/>
    </source>
</evidence>
<evidence type="ECO:0000256" key="10">
    <source>
        <dbReference type="SAM" id="MobiDB-lite"/>
    </source>
</evidence>
<organism evidence="12">
    <name type="scientific">Hirondellea gigas</name>
    <dbReference type="NCBI Taxonomy" id="1518452"/>
    <lineage>
        <taxon>Eukaryota</taxon>
        <taxon>Metazoa</taxon>
        <taxon>Ecdysozoa</taxon>
        <taxon>Arthropoda</taxon>
        <taxon>Crustacea</taxon>
        <taxon>Multicrustacea</taxon>
        <taxon>Malacostraca</taxon>
        <taxon>Eumalacostraca</taxon>
        <taxon>Peracarida</taxon>
        <taxon>Amphipoda</taxon>
        <taxon>Amphilochidea</taxon>
        <taxon>Lysianassida</taxon>
        <taxon>Lysianassidira</taxon>
        <taxon>Lysianassoidea</taxon>
        <taxon>Lysianassidae</taxon>
        <taxon>Hirondellea</taxon>
    </lineage>
</organism>
<dbReference type="InterPro" id="IPR005485">
    <property type="entry name" value="Rbsml_uL18_euk_arch"/>
</dbReference>
<dbReference type="SUPFAM" id="SSF53137">
    <property type="entry name" value="Translational machinery components"/>
    <property type="match status" value="1"/>
</dbReference>
<dbReference type="GO" id="GO:0003735">
    <property type="term" value="F:structural constituent of ribosome"/>
    <property type="evidence" value="ECO:0007669"/>
    <property type="project" value="InterPro"/>
</dbReference>
<dbReference type="PRINTS" id="PR00058">
    <property type="entry name" value="RIBOSOMALL5"/>
</dbReference>
<evidence type="ECO:0000256" key="1">
    <source>
        <dbReference type="ARBA" id="ARBA00004021"/>
    </source>
</evidence>
<dbReference type="AlphaFoldDB" id="A0A6A7G8L0"/>
<feature type="domain" description="Large ribosomal subunit protein uL18 C-terminal eukaryotes" evidence="11">
    <location>
        <begin position="235"/>
        <end position="293"/>
    </location>
</feature>
<evidence type="ECO:0000256" key="2">
    <source>
        <dbReference type="ARBA" id="ARBA00004496"/>
    </source>
</evidence>
<evidence type="ECO:0000256" key="5">
    <source>
        <dbReference type="ARBA" id="ARBA00022730"/>
    </source>
</evidence>
<dbReference type="GO" id="GO:0006412">
    <property type="term" value="P:translation"/>
    <property type="evidence" value="ECO:0007669"/>
    <property type="project" value="InterPro"/>
</dbReference>
<dbReference type="PANTHER" id="PTHR23410">
    <property type="entry name" value="RIBOSOMAL PROTEIN L5-RELATED"/>
    <property type="match status" value="1"/>
</dbReference>
<sequence length="337" mass="38266">MGFLKVQKTAQYFSNYQPKRRRRREGKTDYKCRRTLLTQDFNKYGTPKYRLVVRRTNRRMIAQIVFSTLEGDRTIAAADSFELKNYGISVGIKNFAGAYCVGLLVARRLLTSVGLADQFIGVLEPTGTKFHIENEEDCDKRPFKAILDIGLFRSTKGNRLFAVLKGATDGGLHVPHCPTCYPGEDDEDGIEMHIDRILGKHILEYHEFLTEEGGEDAVKDKFGSYVKNGILGPKIQEMYKTAHAAIRADPRRKPKDTVAIKEACKNKYPSRKLLRLTPEVRKQRVRAKIEALRVFEIEKAEVAAVLLKEKLEAKEAQKEKEKDEQEAISKAAEALDA</sequence>
<dbReference type="Gene3D" id="3.30.420.100">
    <property type="match status" value="1"/>
</dbReference>
<dbReference type="Pfam" id="PF17144">
    <property type="entry name" value="Ribosomal_L5e"/>
    <property type="match status" value="1"/>
</dbReference>
<evidence type="ECO:0000256" key="4">
    <source>
        <dbReference type="ARBA" id="ARBA00022490"/>
    </source>
</evidence>
<comment type="function">
    <text evidence="1">Component of the ribosome, a large ribonucleoprotein complex responsible for the synthesis of proteins in the cell. The small ribosomal subunit (SSU) binds messenger RNAs (mRNAs) and translates the encoded message by selecting cognate aminoacyl-transfer RNA (tRNA) molecules. The large subunit (LSU) contains the ribosomal catalytic site termed the peptidyl transferase center (PTC), which catalyzes the formation of peptide bonds, thereby polymerizing the amino acids delivered by tRNAs into a polypeptide chain. The nascent polypeptides leave the ribosome through a tunnel in the LSU and interact with protein factors that function in enzymatic processing, targeting, and the membrane insertion of nascent chains at the exit of the ribosomal tunnel.</text>
</comment>
<evidence type="ECO:0000256" key="7">
    <source>
        <dbReference type="ARBA" id="ARBA00023274"/>
    </source>
</evidence>
<evidence type="ECO:0000256" key="6">
    <source>
        <dbReference type="ARBA" id="ARBA00022980"/>
    </source>
</evidence>
<keyword evidence="5" id="KW-0694">RNA-binding</keyword>
<dbReference type="InterPro" id="IPR057268">
    <property type="entry name" value="Ribosomal_L18"/>
</dbReference>
<dbReference type="GO" id="GO:0000027">
    <property type="term" value="P:ribosomal large subunit assembly"/>
    <property type="evidence" value="ECO:0007669"/>
    <property type="project" value="TreeGrafter"/>
</dbReference>
<name>A0A6A7G8L0_9CRUS</name>
<dbReference type="HAMAP" id="MF_01337_A">
    <property type="entry name" value="Ribosomal_uL18_A"/>
    <property type="match status" value="1"/>
</dbReference>
<reference evidence="12" key="1">
    <citation type="submission" date="2017-11" db="EMBL/GenBank/DDBJ databases">
        <title>The sensing device of the deep-sea amphipod.</title>
        <authorList>
            <person name="Kobayashi H."/>
            <person name="Nagahama T."/>
            <person name="Arai W."/>
            <person name="Sasagawa Y."/>
            <person name="Umeda M."/>
            <person name="Hayashi T."/>
            <person name="Nikaido I."/>
            <person name="Watanabe H."/>
            <person name="Oguri K."/>
            <person name="Kitazato H."/>
            <person name="Fujioka K."/>
            <person name="Kido Y."/>
            <person name="Takami H."/>
        </authorList>
    </citation>
    <scope>NUCLEOTIDE SEQUENCE</scope>
    <source>
        <tissue evidence="12">Whole body</tissue>
    </source>
</reference>
<keyword evidence="5" id="KW-0699">rRNA-binding</keyword>
<dbReference type="Pfam" id="PF14204">
    <property type="entry name" value="Ribosomal_L18_c"/>
    <property type="match status" value="1"/>
</dbReference>
<accession>A0A6A7G8L0</accession>
<evidence type="ECO:0000256" key="8">
    <source>
        <dbReference type="ARBA" id="ARBA00035197"/>
    </source>
</evidence>
<dbReference type="CDD" id="cd00432">
    <property type="entry name" value="Ribosomal_L18_L5e"/>
    <property type="match status" value="1"/>
</dbReference>
<dbReference type="InterPro" id="IPR025607">
    <property type="entry name" value="Ribosomal_uL18_C_euk"/>
</dbReference>
<evidence type="ECO:0000256" key="3">
    <source>
        <dbReference type="ARBA" id="ARBA00007116"/>
    </source>
</evidence>
<comment type="subcellular location">
    <subcellularLocation>
        <location evidence="2">Cytoplasm</location>
    </subcellularLocation>
</comment>
<evidence type="ECO:0000259" key="11">
    <source>
        <dbReference type="Pfam" id="PF14204"/>
    </source>
</evidence>